<evidence type="ECO:0000313" key="4">
    <source>
        <dbReference type="Proteomes" id="UP000258309"/>
    </source>
</evidence>
<dbReference type="AlphaFoldDB" id="A0A3E2HQ46"/>
<keyword evidence="2" id="KW-1133">Transmembrane helix</keyword>
<name>A0A3E2HQ46_SCYLI</name>
<keyword evidence="2" id="KW-0812">Transmembrane</keyword>
<gene>
    <name evidence="3" type="ORF">B7463_g855</name>
</gene>
<feature type="transmembrane region" description="Helical" evidence="2">
    <location>
        <begin position="75"/>
        <end position="98"/>
    </location>
</feature>
<keyword evidence="4" id="KW-1185">Reference proteome</keyword>
<keyword evidence="2" id="KW-0472">Membrane</keyword>
<accession>A0A3E2HQ46</accession>
<dbReference type="Proteomes" id="UP000258309">
    <property type="component" value="Unassembled WGS sequence"/>
</dbReference>
<protein>
    <submittedName>
        <fullName evidence="3">Uncharacterized protein</fullName>
    </submittedName>
</protein>
<evidence type="ECO:0000256" key="2">
    <source>
        <dbReference type="SAM" id="Phobius"/>
    </source>
</evidence>
<feature type="transmembrane region" description="Helical" evidence="2">
    <location>
        <begin position="165"/>
        <end position="185"/>
    </location>
</feature>
<feature type="transmembrane region" description="Helical" evidence="2">
    <location>
        <begin position="217"/>
        <end position="238"/>
    </location>
</feature>
<feature type="transmembrane region" description="Helical" evidence="2">
    <location>
        <begin position="525"/>
        <end position="547"/>
    </location>
</feature>
<feature type="region of interest" description="Disordered" evidence="1">
    <location>
        <begin position="1"/>
        <end position="29"/>
    </location>
</feature>
<organism evidence="3 4">
    <name type="scientific">Scytalidium lignicola</name>
    <name type="common">Hyphomycete</name>
    <dbReference type="NCBI Taxonomy" id="5539"/>
    <lineage>
        <taxon>Eukaryota</taxon>
        <taxon>Fungi</taxon>
        <taxon>Dikarya</taxon>
        <taxon>Ascomycota</taxon>
        <taxon>Pezizomycotina</taxon>
        <taxon>Leotiomycetes</taxon>
        <taxon>Leotiomycetes incertae sedis</taxon>
        <taxon>Scytalidium</taxon>
    </lineage>
</organism>
<feature type="non-terminal residue" evidence="3">
    <location>
        <position position="625"/>
    </location>
</feature>
<sequence length="625" mass="67665">MASQQSDPTDRDSHNHGISPPASFNTYRTSEFDDGALAPLIDGQQREFQLRDMSSAASKSSSLLPLGRPTIKKRLYAIDLFAAGLAFICAVVAIMAVANNDFSWRLGVGNYQLIVIGFLLSIMNLCLGIVAPELFLLLEAKIGPSVLQNYDAILRNKPLASRVSIVWRILLALMLALPIGLSIAYKTFKGGESAVVVNTMDYVSTASFFGMFPPPGFLSMGFHTGVSIFFNATVPFFVASSLISNGSEPLPPTYPQTYGFNILSLNNESTAILDTPQPEYLSEVQELLALGESWAINAPVFATVATLNRSRTEEPTAFNSTFTAACLAGQNKGDNPGTWDLTIADLYNGWSLILLDETNVSDQSMQYIGFAPGTQTPCYSLSTYTQLYNVNRQQCKGTWSVTRGGIQLIDASCNDTALPPEKQQMISSQEEIGGWYYPSLIDVLGSFSGGGARTQSPWLGPSMSTSVAAMVWSRITGLDSPLQFNASQFNSSTGLFNGAGYAWMTYPVTNQTILYARPTLQKAGLLYIVIALQPLLIAVILVVTVTFHSTPLSKGFGLVTILSGVERQSLDSLAGATLSGDLIQPVKLDIFPIQDGQNGKIEYRIAASSTVPVHRSKLFKNVTYH</sequence>
<evidence type="ECO:0000313" key="3">
    <source>
        <dbReference type="EMBL" id="RFU35495.1"/>
    </source>
</evidence>
<dbReference type="OMA" id="NNSIYYM"/>
<feature type="non-terminal residue" evidence="3">
    <location>
        <position position="1"/>
    </location>
</feature>
<feature type="transmembrane region" description="Helical" evidence="2">
    <location>
        <begin position="110"/>
        <end position="138"/>
    </location>
</feature>
<proteinExistence type="predicted"/>
<reference evidence="3 4" key="1">
    <citation type="submission" date="2018-05" db="EMBL/GenBank/DDBJ databases">
        <title>Draft genome sequence of Scytalidium lignicola DSM 105466, a ubiquitous saprotrophic fungus.</title>
        <authorList>
            <person name="Buettner E."/>
            <person name="Gebauer A.M."/>
            <person name="Hofrichter M."/>
            <person name="Liers C."/>
            <person name="Kellner H."/>
        </authorList>
    </citation>
    <scope>NUCLEOTIDE SEQUENCE [LARGE SCALE GENOMIC DNA]</scope>
    <source>
        <strain evidence="3 4">DSM 105466</strain>
    </source>
</reference>
<dbReference type="EMBL" id="NCSJ02000008">
    <property type="protein sequence ID" value="RFU35495.1"/>
    <property type="molecule type" value="Genomic_DNA"/>
</dbReference>
<evidence type="ECO:0000256" key="1">
    <source>
        <dbReference type="SAM" id="MobiDB-lite"/>
    </source>
</evidence>
<comment type="caution">
    <text evidence="3">The sequence shown here is derived from an EMBL/GenBank/DDBJ whole genome shotgun (WGS) entry which is preliminary data.</text>
</comment>
<dbReference type="OrthoDB" id="5420013at2759"/>